<keyword evidence="2" id="KW-1185">Reference proteome</keyword>
<dbReference type="EMBL" id="JBBWWQ010000016">
    <property type="protein sequence ID" value="KAK8926140.1"/>
    <property type="molecule type" value="Genomic_DNA"/>
</dbReference>
<protein>
    <submittedName>
        <fullName evidence="1">Uncharacterized protein</fullName>
    </submittedName>
</protein>
<sequence length="194" mass="22067">MSDAKLFSSVQGIACISLFSPLDYKHYSVASKSRYPLLLLRFPIVLKPYSMDKAPRHRCFSPPQKRDIHVLRRLHNAGKVGQSLIPQLHSTKIISRCWFYKEGNGILLARASSHAASYSHCIIYDSRTSSLFLSHNLFRFRLVDFFSLEASTCGLQRCSCSPEMFLFANFFITFLPTRGEGLHLAVGHRQPIIV</sequence>
<organism evidence="1 2">
    <name type="scientific">Platanthera zijinensis</name>
    <dbReference type="NCBI Taxonomy" id="2320716"/>
    <lineage>
        <taxon>Eukaryota</taxon>
        <taxon>Viridiplantae</taxon>
        <taxon>Streptophyta</taxon>
        <taxon>Embryophyta</taxon>
        <taxon>Tracheophyta</taxon>
        <taxon>Spermatophyta</taxon>
        <taxon>Magnoliopsida</taxon>
        <taxon>Liliopsida</taxon>
        <taxon>Asparagales</taxon>
        <taxon>Orchidaceae</taxon>
        <taxon>Orchidoideae</taxon>
        <taxon>Orchideae</taxon>
        <taxon>Orchidinae</taxon>
        <taxon>Platanthera</taxon>
    </lineage>
</organism>
<reference evidence="1 2" key="1">
    <citation type="journal article" date="2022" name="Nat. Plants">
        <title>Genomes of leafy and leafless Platanthera orchids illuminate the evolution of mycoheterotrophy.</title>
        <authorList>
            <person name="Li M.H."/>
            <person name="Liu K.W."/>
            <person name="Li Z."/>
            <person name="Lu H.C."/>
            <person name="Ye Q.L."/>
            <person name="Zhang D."/>
            <person name="Wang J.Y."/>
            <person name="Li Y.F."/>
            <person name="Zhong Z.M."/>
            <person name="Liu X."/>
            <person name="Yu X."/>
            <person name="Liu D.K."/>
            <person name="Tu X.D."/>
            <person name="Liu B."/>
            <person name="Hao Y."/>
            <person name="Liao X.Y."/>
            <person name="Jiang Y.T."/>
            <person name="Sun W.H."/>
            <person name="Chen J."/>
            <person name="Chen Y.Q."/>
            <person name="Ai Y."/>
            <person name="Zhai J.W."/>
            <person name="Wu S.S."/>
            <person name="Zhou Z."/>
            <person name="Hsiao Y.Y."/>
            <person name="Wu W.L."/>
            <person name="Chen Y.Y."/>
            <person name="Lin Y.F."/>
            <person name="Hsu J.L."/>
            <person name="Li C.Y."/>
            <person name="Wang Z.W."/>
            <person name="Zhao X."/>
            <person name="Zhong W.Y."/>
            <person name="Ma X.K."/>
            <person name="Ma L."/>
            <person name="Huang J."/>
            <person name="Chen G.Z."/>
            <person name="Huang M.Z."/>
            <person name="Huang L."/>
            <person name="Peng D.H."/>
            <person name="Luo Y.B."/>
            <person name="Zou S.Q."/>
            <person name="Chen S.P."/>
            <person name="Lan S."/>
            <person name="Tsai W.C."/>
            <person name="Van de Peer Y."/>
            <person name="Liu Z.J."/>
        </authorList>
    </citation>
    <scope>NUCLEOTIDE SEQUENCE [LARGE SCALE GENOMIC DNA]</scope>
    <source>
        <strain evidence="1">Lor287</strain>
    </source>
</reference>
<proteinExistence type="predicted"/>
<comment type="caution">
    <text evidence="1">The sequence shown here is derived from an EMBL/GenBank/DDBJ whole genome shotgun (WGS) entry which is preliminary data.</text>
</comment>
<evidence type="ECO:0000313" key="1">
    <source>
        <dbReference type="EMBL" id="KAK8926140.1"/>
    </source>
</evidence>
<dbReference type="Proteomes" id="UP001418222">
    <property type="component" value="Unassembled WGS sequence"/>
</dbReference>
<accession>A0AAP0B3M9</accession>
<name>A0AAP0B3M9_9ASPA</name>
<evidence type="ECO:0000313" key="2">
    <source>
        <dbReference type="Proteomes" id="UP001418222"/>
    </source>
</evidence>
<dbReference type="AlphaFoldDB" id="A0AAP0B3M9"/>
<gene>
    <name evidence="1" type="ORF">KSP39_PZI018290</name>
</gene>